<sequence length="53" mass="6175">MPQLDIVFISLTFAWAWFTLIALALKIQTTQMKKNPDHTPKKSSKSTWNLPWT</sequence>
<dbReference type="AlphaFoldDB" id="D2W931"/>
<reference evidence="3" key="1">
    <citation type="journal article" date="2010" name="BMC Genomics">
        <title>Snake mitochondrial genomes: phylogenetic relationships and implications of extended taxon sampling for interpretations of mitogenomic evolution.</title>
        <authorList>
            <person name="Douglas D.A."/>
            <person name="Gower D.J."/>
        </authorList>
    </citation>
    <scope>NUCLEOTIDE SEQUENCE</scope>
</reference>
<name>D2W931_9SAUR</name>
<protein>
    <submittedName>
        <fullName evidence="3">ATP synthase F0 subunit 8</fullName>
    </submittedName>
</protein>
<feature type="region of interest" description="Disordered" evidence="1">
    <location>
        <begin position="31"/>
        <end position="53"/>
    </location>
</feature>
<evidence type="ECO:0000256" key="1">
    <source>
        <dbReference type="SAM" id="MobiDB-lite"/>
    </source>
</evidence>
<accession>D2W931</accession>
<proteinExistence type="predicted"/>
<organism evidence="3">
    <name type="scientific">Rhinophis philippinus</name>
    <dbReference type="NCBI Taxonomy" id="196471"/>
    <lineage>
        <taxon>Eukaryota</taxon>
        <taxon>Metazoa</taxon>
        <taxon>Chordata</taxon>
        <taxon>Craniata</taxon>
        <taxon>Vertebrata</taxon>
        <taxon>Euteleostomi</taxon>
        <taxon>Lepidosauria</taxon>
        <taxon>Squamata</taxon>
        <taxon>Bifurcata</taxon>
        <taxon>Unidentata</taxon>
        <taxon>Episquamata</taxon>
        <taxon>Toxicofera</taxon>
        <taxon>Serpentes</taxon>
        <taxon>Henophidia</taxon>
        <taxon>Uropeltidae</taxon>
        <taxon>Rhinophis</taxon>
    </lineage>
</organism>
<keyword evidence="2" id="KW-1133">Transmembrane helix</keyword>
<keyword evidence="2" id="KW-0472">Membrane</keyword>
<evidence type="ECO:0000313" key="3">
    <source>
        <dbReference type="EMBL" id="ACR55951.1"/>
    </source>
</evidence>
<feature type="transmembrane region" description="Helical" evidence="2">
    <location>
        <begin position="6"/>
        <end position="25"/>
    </location>
</feature>
<gene>
    <name evidence="3" type="primary">ATP8</name>
</gene>
<keyword evidence="2" id="KW-0812">Transmembrane</keyword>
<keyword evidence="3" id="KW-0496">Mitochondrion</keyword>
<geneLocation type="mitochondrion" evidence="3"/>
<dbReference type="EMBL" id="GQ200594">
    <property type="protein sequence ID" value="ACR55951.1"/>
    <property type="molecule type" value="Genomic_DNA"/>
</dbReference>
<evidence type="ECO:0000256" key="2">
    <source>
        <dbReference type="SAM" id="Phobius"/>
    </source>
</evidence>